<evidence type="ECO:0000256" key="1">
    <source>
        <dbReference type="SAM" id="Coils"/>
    </source>
</evidence>
<accession>A0A939DQ11</accession>
<dbReference type="AlphaFoldDB" id="A0A939DQ11"/>
<keyword evidence="1" id="KW-0175">Coiled coil</keyword>
<dbReference type="EMBL" id="JAFKCV010000009">
    <property type="protein sequence ID" value="MBN7826553.1"/>
    <property type="molecule type" value="Genomic_DNA"/>
</dbReference>
<keyword evidence="3" id="KW-1185">Reference proteome</keyword>
<sequence length="583" mass="64709">MGRFIRFSGLATFLLILAGLAAIFLLFLNTWIKLAVEIGAGSANGAEVNVGQVSHTLSPLSVTLEQIQLTDPTNPDQNRLFIARLSGGIDLLPLLMDKLIIPELSASGIRFDAPRDSAGDVYAKPTERMKNLFQMPEDSELPGVEEILAKSPLKTDKAVEQARETYARYQQQISEQYQSLPGEETLNDYKQRLDSLQNTEFKDAAALAKAREEFEQLQAQLREDKGALKQFKGSVEEARAALEQQIIQLKAAPQRDYDLLKGLLVGDAAALGEVTQALFGEKVRIWSERLFAAYHVMAPMLARTQQNQTEQRRSEGRFVPFAETRPLPSLLIGKAELSLDWQGQTLSSQWQDITTEHDKLGRATRFSLSSQSSPLWQSLSTTGDFWLGKEGLKANQDWELTGIQLAQQTLLGEGKLTSSLERGQLDSAGTLSIERNQLSGQGRINLSQLELSAKGSNRLTNLLADTLRKLQELKIEADVDGLLDAPNVSLRSDLDRKLGKVLAENVSGEAKARLEELSQKLNARADKALGTQNSNLQQLINWQKVAEGNLDSIEQMLNSQFKNVLDRQKDKLKDKLKDKVFGN</sequence>
<reference evidence="2" key="1">
    <citation type="submission" date="2021-03" db="EMBL/GenBank/DDBJ databases">
        <title>novel species isolated from a fishpond in China.</title>
        <authorList>
            <person name="Lu H."/>
            <person name="Cai Z."/>
        </authorList>
    </citation>
    <scope>NUCLEOTIDE SEQUENCE</scope>
    <source>
        <strain evidence="2">JCM 30855</strain>
    </source>
</reference>
<proteinExistence type="predicted"/>
<protein>
    <submittedName>
        <fullName evidence="2">TIGR03545 family protein</fullName>
    </submittedName>
</protein>
<feature type="coiled-coil region" evidence="1">
    <location>
        <begin position="204"/>
        <end position="252"/>
    </location>
</feature>
<dbReference type="RefSeq" id="WP_206574668.1">
    <property type="nucleotide sequence ID" value="NZ_JAFKCV010000009.1"/>
</dbReference>
<organism evidence="2 3">
    <name type="scientific">Bowmanella dokdonensis</name>
    <dbReference type="NCBI Taxonomy" id="751969"/>
    <lineage>
        <taxon>Bacteria</taxon>
        <taxon>Pseudomonadati</taxon>
        <taxon>Pseudomonadota</taxon>
        <taxon>Gammaproteobacteria</taxon>
        <taxon>Alteromonadales</taxon>
        <taxon>Alteromonadaceae</taxon>
        <taxon>Bowmanella</taxon>
    </lineage>
</organism>
<dbReference type="Proteomes" id="UP000664654">
    <property type="component" value="Unassembled WGS sequence"/>
</dbReference>
<evidence type="ECO:0000313" key="3">
    <source>
        <dbReference type="Proteomes" id="UP000664654"/>
    </source>
</evidence>
<dbReference type="NCBIfam" id="TIGR03545">
    <property type="entry name" value="TIGR03545 family protein"/>
    <property type="match status" value="1"/>
</dbReference>
<evidence type="ECO:0000313" key="2">
    <source>
        <dbReference type="EMBL" id="MBN7826553.1"/>
    </source>
</evidence>
<name>A0A939DQ11_9ALTE</name>
<dbReference type="InterPro" id="IPR019934">
    <property type="entry name" value="CHP03545"/>
</dbReference>
<gene>
    <name evidence="2" type="ORF">J0A66_15060</name>
</gene>
<comment type="caution">
    <text evidence="2">The sequence shown here is derived from an EMBL/GenBank/DDBJ whole genome shotgun (WGS) entry which is preliminary data.</text>
</comment>